<dbReference type="OMA" id="EWCPWIS"/>
<keyword evidence="4" id="KW-0862">Zinc</keyword>
<dbReference type="RefSeq" id="XP_003285485.1">
    <property type="nucleotide sequence ID" value="XM_003285437.1"/>
</dbReference>
<dbReference type="FunCoup" id="F0ZDI0">
    <property type="interactions" value="617"/>
</dbReference>
<feature type="compositionally biased region" description="Low complexity" evidence="6">
    <location>
        <begin position="398"/>
        <end position="417"/>
    </location>
</feature>
<dbReference type="EMBL" id="GL870986">
    <property type="protein sequence ID" value="EGC38001.1"/>
    <property type="molecule type" value="Genomic_DNA"/>
</dbReference>
<dbReference type="KEGG" id="dpp:DICPUDRAFT_97049"/>
<evidence type="ECO:0000256" key="4">
    <source>
        <dbReference type="ARBA" id="ARBA00022833"/>
    </source>
</evidence>
<evidence type="ECO:0000256" key="2">
    <source>
        <dbReference type="ARBA" id="ARBA00022723"/>
    </source>
</evidence>
<feature type="domain" description="C3HC-type" evidence="7">
    <location>
        <begin position="95"/>
        <end position="224"/>
    </location>
</feature>
<keyword evidence="10" id="KW-1185">Reference proteome</keyword>
<gene>
    <name evidence="9" type="ORF">DICPUDRAFT_97049</name>
</gene>
<proteinExistence type="predicted"/>
<reference evidence="10" key="1">
    <citation type="journal article" date="2011" name="Genome Biol.">
        <title>Comparative genomics of the social amoebae Dictyostelium discoideum and Dictyostelium purpureum.</title>
        <authorList>
            <consortium name="US DOE Joint Genome Institute (JGI-PGF)"/>
            <person name="Sucgang R."/>
            <person name="Kuo A."/>
            <person name="Tian X."/>
            <person name="Salerno W."/>
            <person name="Parikh A."/>
            <person name="Feasley C.L."/>
            <person name="Dalin E."/>
            <person name="Tu H."/>
            <person name="Huang E."/>
            <person name="Barry K."/>
            <person name="Lindquist E."/>
            <person name="Shapiro H."/>
            <person name="Bruce D."/>
            <person name="Schmutz J."/>
            <person name="Salamov A."/>
            <person name="Fey P."/>
            <person name="Gaudet P."/>
            <person name="Anjard C."/>
            <person name="Babu M.M."/>
            <person name="Basu S."/>
            <person name="Bushmanova Y."/>
            <person name="van der Wel H."/>
            <person name="Katoh-Kurasawa M."/>
            <person name="Dinh C."/>
            <person name="Coutinho P.M."/>
            <person name="Saito T."/>
            <person name="Elias M."/>
            <person name="Schaap P."/>
            <person name="Kay R.R."/>
            <person name="Henrissat B."/>
            <person name="Eichinger L."/>
            <person name="Rivero F."/>
            <person name="Putnam N.H."/>
            <person name="West C.M."/>
            <person name="Loomis W.F."/>
            <person name="Chisholm R.L."/>
            <person name="Shaulsky G."/>
            <person name="Strassmann J.E."/>
            <person name="Queller D.C."/>
            <person name="Kuspa A."/>
            <person name="Grigoriev I.V."/>
        </authorList>
    </citation>
    <scope>NUCLEOTIDE SEQUENCE [LARGE SCALE GENOMIC DNA]</scope>
    <source>
        <strain evidence="10">QSDP1</strain>
    </source>
</reference>
<evidence type="ECO:0008006" key="11">
    <source>
        <dbReference type="Google" id="ProtNLM"/>
    </source>
</evidence>
<dbReference type="AlphaFoldDB" id="F0ZDI0"/>
<dbReference type="GO" id="GO:0008270">
    <property type="term" value="F:zinc ion binding"/>
    <property type="evidence" value="ECO:0007669"/>
    <property type="project" value="UniProtKB-KW"/>
</dbReference>
<accession>F0ZDI0</accession>
<feature type="region of interest" description="Disordered" evidence="6">
    <location>
        <begin position="336"/>
        <end position="355"/>
    </location>
</feature>
<dbReference type="PANTHER" id="PTHR15835:SF6">
    <property type="entry name" value="ZINC FINGER C3HC-TYPE PROTEIN 1"/>
    <property type="match status" value="1"/>
</dbReference>
<evidence type="ECO:0000259" key="8">
    <source>
        <dbReference type="Pfam" id="PF08600"/>
    </source>
</evidence>
<dbReference type="OrthoDB" id="20545at2759"/>
<keyword evidence="5" id="KW-0539">Nucleus</keyword>
<dbReference type="Proteomes" id="UP000001064">
    <property type="component" value="Unassembled WGS sequence"/>
</dbReference>
<dbReference type="InterPro" id="IPR012935">
    <property type="entry name" value="NuBaID_N"/>
</dbReference>
<evidence type="ECO:0000313" key="9">
    <source>
        <dbReference type="EMBL" id="EGC38001.1"/>
    </source>
</evidence>
<comment type="subcellular location">
    <subcellularLocation>
        <location evidence="1">Nucleus</location>
    </subcellularLocation>
</comment>
<name>F0ZDI0_DICPU</name>
<evidence type="ECO:0000259" key="7">
    <source>
        <dbReference type="Pfam" id="PF07967"/>
    </source>
</evidence>
<evidence type="ECO:0000313" key="10">
    <source>
        <dbReference type="Proteomes" id="UP000001064"/>
    </source>
</evidence>
<dbReference type="Pfam" id="PF08600">
    <property type="entry name" value="NuBaID_C"/>
    <property type="match status" value="1"/>
</dbReference>
<keyword evidence="2" id="KW-0479">Metal-binding</keyword>
<dbReference type="eggNOG" id="KOG4765">
    <property type="taxonomic scope" value="Eukaryota"/>
</dbReference>
<evidence type="ECO:0000256" key="5">
    <source>
        <dbReference type="ARBA" id="ARBA00023242"/>
    </source>
</evidence>
<sequence>MDERIKKALNDLDSATVLNQLPILSNELILKNNLINENKNNIILASDNNNSKNNNNSNNSNTGNDNNNNNNNNSISFTDSDLASSTSLLYSSYRPWNNTDYYNRVRTYTISNWFAKPTEIDPLQCSRFGWINCEPDMLECETCKKRLYFKVPPNLNKTLVTKRIQEFLKSLQSDGHRDNCPWRDNNGCPSFFSRLLDIPFQTQLDAFIKRSQNIYNNIDKLPLLSDEFHKQWNEKQKLERDNILNSIIKISNLPIDDIKSKTSCLLALCGWDFNLSTLSPTSSPISNNNNGSKEKTESSIYCSYCQRVCGIWNFIENKSKTNPFFEEPNTNTSSGVFSSSIVGSKRKRGDDEEEKQNIQFERALAQSFSFNSNNDTPKKSTFVSAFSGSFQTSFGNIYQNDSNSNKNNNTGVESNNNTKNSGWSWGESFLNSQPTDFKHALESKAKSKTEFSPVKEHRWFCPWMLVNQNNNNNNNSNNNIDDDKNESNYYNKKEINIEKEIEFEKEIQSKNNNNNNNNTNSLISGWENLLKLLLNQSTYERKDLEFKETKYHSIIKSLTSTDK</sequence>
<dbReference type="GO" id="GO:0005634">
    <property type="term" value="C:nucleus"/>
    <property type="evidence" value="ECO:0000318"/>
    <property type="project" value="GO_Central"/>
</dbReference>
<protein>
    <recommendedName>
        <fullName evidence="11">C3HC-type domain-containing protein</fullName>
    </recommendedName>
</protein>
<dbReference type="Pfam" id="PF07967">
    <property type="entry name" value="zf-C3HC"/>
    <property type="match status" value="1"/>
</dbReference>
<keyword evidence="3" id="KW-0863">Zinc-finger</keyword>
<dbReference type="GeneID" id="10503005"/>
<dbReference type="InterPro" id="IPR013909">
    <property type="entry name" value="NuBaID_C"/>
</dbReference>
<feature type="region of interest" description="Disordered" evidence="6">
    <location>
        <begin position="46"/>
        <end position="77"/>
    </location>
</feature>
<evidence type="ECO:0000256" key="1">
    <source>
        <dbReference type="ARBA" id="ARBA00004123"/>
    </source>
</evidence>
<feature type="region of interest" description="Disordered" evidence="6">
    <location>
        <begin position="398"/>
        <end position="426"/>
    </location>
</feature>
<organism evidence="9 10">
    <name type="scientific">Dictyostelium purpureum</name>
    <name type="common">Slime mold</name>
    <dbReference type="NCBI Taxonomy" id="5786"/>
    <lineage>
        <taxon>Eukaryota</taxon>
        <taxon>Amoebozoa</taxon>
        <taxon>Evosea</taxon>
        <taxon>Eumycetozoa</taxon>
        <taxon>Dictyostelia</taxon>
        <taxon>Dictyosteliales</taxon>
        <taxon>Dictyosteliaceae</taxon>
        <taxon>Dictyostelium</taxon>
    </lineage>
</organism>
<feature type="domain" description="NuBaID C-terminal" evidence="8">
    <location>
        <begin position="264"/>
        <end position="486"/>
    </location>
</feature>
<dbReference type="VEuPathDB" id="AmoebaDB:DICPUDRAFT_97049"/>
<evidence type="ECO:0000256" key="6">
    <source>
        <dbReference type="SAM" id="MobiDB-lite"/>
    </source>
</evidence>
<dbReference type="STRING" id="5786.F0ZDI0"/>
<dbReference type="PANTHER" id="PTHR15835">
    <property type="entry name" value="NUCLEAR-INTERACTING PARTNER OF ALK"/>
    <property type="match status" value="1"/>
</dbReference>
<dbReference type="InParanoid" id="F0ZDI0"/>
<evidence type="ECO:0000256" key="3">
    <source>
        <dbReference type="ARBA" id="ARBA00022771"/>
    </source>
</evidence>